<evidence type="ECO:0000256" key="7">
    <source>
        <dbReference type="ARBA" id="ARBA00023139"/>
    </source>
</evidence>
<dbReference type="EMBL" id="JACXSS010000001">
    <property type="protein sequence ID" value="MBD9354866.1"/>
    <property type="molecule type" value="Genomic_DNA"/>
</dbReference>
<dbReference type="Pfam" id="PF02107">
    <property type="entry name" value="FlgH"/>
    <property type="match status" value="1"/>
</dbReference>
<evidence type="ECO:0000256" key="10">
    <source>
        <dbReference type="ARBA" id="ARBA00023288"/>
    </source>
</evidence>
<accession>A0ABR9CWI4</accession>
<evidence type="ECO:0000256" key="9">
    <source>
        <dbReference type="ARBA" id="ARBA00023237"/>
    </source>
</evidence>
<dbReference type="NCBIfam" id="NF001304">
    <property type="entry name" value="PRK00249.1-4"/>
    <property type="match status" value="1"/>
</dbReference>
<dbReference type="InterPro" id="IPR000527">
    <property type="entry name" value="Flag_Lring"/>
</dbReference>
<keyword evidence="8 11" id="KW-0975">Bacterial flagellum</keyword>
<organism evidence="12 13">
    <name type="scientific">Methylomonas albis</name>
    <dbReference type="NCBI Taxonomy" id="1854563"/>
    <lineage>
        <taxon>Bacteria</taxon>
        <taxon>Pseudomonadati</taxon>
        <taxon>Pseudomonadota</taxon>
        <taxon>Gammaproteobacteria</taxon>
        <taxon>Methylococcales</taxon>
        <taxon>Methylococcaceae</taxon>
        <taxon>Methylomonas</taxon>
    </lineage>
</organism>
<comment type="subunit">
    <text evidence="4 11">The basal body constitutes a major portion of the flagellar organelle and consists of four rings (L,P,S, and M) mounted on a central rod.</text>
</comment>
<gene>
    <name evidence="11 12" type="primary">flgH</name>
    <name evidence="12" type="ORF">IE877_03020</name>
</gene>
<dbReference type="RefSeq" id="WP_192373135.1">
    <property type="nucleotide sequence ID" value="NZ_CAJHIV010000001.1"/>
</dbReference>
<keyword evidence="10 11" id="KW-0449">Lipoprotein</keyword>
<keyword evidence="13" id="KW-1185">Reference proteome</keyword>
<evidence type="ECO:0000256" key="5">
    <source>
        <dbReference type="ARBA" id="ARBA00022729"/>
    </source>
</evidence>
<keyword evidence="9 11" id="KW-0998">Cell outer membrane</keyword>
<name>A0ABR9CWI4_9GAMM</name>
<proteinExistence type="inferred from homology"/>
<evidence type="ECO:0000256" key="8">
    <source>
        <dbReference type="ARBA" id="ARBA00023143"/>
    </source>
</evidence>
<evidence type="ECO:0000256" key="11">
    <source>
        <dbReference type="HAMAP-Rule" id="MF_00415"/>
    </source>
</evidence>
<keyword evidence="6 11" id="KW-0472">Membrane</keyword>
<sequence>MNRFIKRQAGGKILLIAAIALMTGCDTLPRRDPDFAPVQPADLRPPQQSNGAIYQAGYDMRLFEDHAARRVGDILTVTFDENTSATKQANSKASKNSDINIKGTAPTLFGVASEALLGHDLSSSFQYSTDRSTEGKGDAKQSNKLSGDISVTVVDVLPNGNLRVRGEKRVTLNDGSEYIRLSGIVRPIDISVANKLSSSKVADATIMYTGDGALADSNKPGWISRILSSPLFPF</sequence>
<dbReference type="PANTHER" id="PTHR34933:SF1">
    <property type="entry name" value="FLAGELLAR L-RING PROTEIN"/>
    <property type="match status" value="1"/>
</dbReference>
<keyword evidence="5 11" id="KW-0732">Signal</keyword>
<reference evidence="12 13" key="1">
    <citation type="submission" date="2020-09" db="EMBL/GenBank/DDBJ databases">
        <title>Methylomonas albis sp. nov. and Methylomonas fluvii sp. nov.: Two cold-adapted methanotrophs from the River Elbe and an amended description of Methylovulum psychrotolerans strain Eb1.</title>
        <authorList>
            <person name="Bussmann I.K."/>
            <person name="Klings K.-W."/>
            <person name="Warnstedt J."/>
            <person name="Hoppert M."/>
            <person name="Saborowski A."/>
            <person name="Horn F."/>
            <person name="Liebner S."/>
        </authorList>
    </citation>
    <scope>NUCLEOTIDE SEQUENCE [LARGE SCALE GENOMIC DNA]</scope>
    <source>
        <strain evidence="12 13">EbA</strain>
    </source>
</reference>
<evidence type="ECO:0000313" key="12">
    <source>
        <dbReference type="EMBL" id="MBD9354866.1"/>
    </source>
</evidence>
<evidence type="ECO:0000256" key="6">
    <source>
        <dbReference type="ARBA" id="ARBA00023136"/>
    </source>
</evidence>
<dbReference type="PANTHER" id="PTHR34933">
    <property type="entry name" value="FLAGELLAR L-RING PROTEIN"/>
    <property type="match status" value="1"/>
</dbReference>
<dbReference type="PRINTS" id="PR01008">
    <property type="entry name" value="FLGLRINGFLGH"/>
</dbReference>
<evidence type="ECO:0000256" key="1">
    <source>
        <dbReference type="ARBA" id="ARBA00002591"/>
    </source>
</evidence>
<comment type="similarity">
    <text evidence="3 11">Belongs to the FlgH family.</text>
</comment>
<evidence type="ECO:0000256" key="3">
    <source>
        <dbReference type="ARBA" id="ARBA00006929"/>
    </source>
</evidence>
<keyword evidence="12" id="KW-0282">Flagellum</keyword>
<dbReference type="Proteomes" id="UP000652176">
    <property type="component" value="Unassembled WGS sequence"/>
</dbReference>
<evidence type="ECO:0000313" key="13">
    <source>
        <dbReference type="Proteomes" id="UP000652176"/>
    </source>
</evidence>
<dbReference type="HAMAP" id="MF_00415">
    <property type="entry name" value="FlgH"/>
    <property type="match status" value="1"/>
</dbReference>
<dbReference type="PROSITE" id="PS51257">
    <property type="entry name" value="PROKAR_LIPOPROTEIN"/>
    <property type="match status" value="1"/>
</dbReference>
<comment type="function">
    <text evidence="1 11">Assembles around the rod to form the L-ring and probably protects the motor/basal body from shearing forces during rotation.</text>
</comment>
<comment type="caution">
    <text evidence="12">The sequence shown here is derived from an EMBL/GenBank/DDBJ whole genome shotgun (WGS) entry which is preliminary data.</text>
</comment>
<comment type="subcellular location">
    <subcellularLocation>
        <location evidence="11">Cell outer membrane</location>
        <topology evidence="11">Lipid-anchor</topology>
    </subcellularLocation>
    <subcellularLocation>
        <location evidence="11">Bacterial flagellum basal body</location>
    </subcellularLocation>
    <subcellularLocation>
        <location evidence="2">Membrane</location>
        <topology evidence="2">Lipid-anchor</topology>
    </subcellularLocation>
</comment>
<keyword evidence="12" id="KW-0966">Cell projection</keyword>
<keyword evidence="7" id="KW-0564">Palmitate</keyword>
<keyword evidence="12" id="KW-0969">Cilium</keyword>
<protein>
    <recommendedName>
        <fullName evidence="11">Flagellar L-ring protein</fullName>
    </recommendedName>
    <alternativeName>
        <fullName evidence="11">Basal body L-ring protein</fullName>
    </alternativeName>
</protein>
<evidence type="ECO:0000256" key="2">
    <source>
        <dbReference type="ARBA" id="ARBA00004635"/>
    </source>
</evidence>
<evidence type="ECO:0000256" key="4">
    <source>
        <dbReference type="ARBA" id="ARBA00011439"/>
    </source>
</evidence>